<dbReference type="InterPro" id="IPR005135">
    <property type="entry name" value="Endo/exonuclease/phosphatase"/>
</dbReference>
<dbReference type="EMBL" id="JADPUN010000143">
    <property type="protein sequence ID" value="MBF9130011.1"/>
    <property type="molecule type" value="Genomic_DNA"/>
</dbReference>
<feature type="domain" description="Endonuclease/exonuclease/phosphatase" evidence="1">
    <location>
        <begin position="4"/>
        <end position="291"/>
    </location>
</feature>
<dbReference type="SUPFAM" id="SSF56219">
    <property type="entry name" value="DNase I-like"/>
    <property type="match status" value="1"/>
</dbReference>
<organism evidence="2 3">
    <name type="scientific">Plantactinospora alkalitolerans</name>
    <dbReference type="NCBI Taxonomy" id="2789879"/>
    <lineage>
        <taxon>Bacteria</taxon>
        <taxon>Bacillati</taxon>
        <taxon>Actinomycetota</taxon>
        <taxon>Actinomycetes</taxon>
        <taxon>Micromonosporales</taxon>
        <taxon>Micromonosporaceae</taxon>
        <taxon>Plantactinospora</taxon>
    </lineage>
</organism>
<dbReference type="Proteomes" id="UP000638560">
    <property type="component" value="Unassembled WGS sequence"/>
</dbReference>
<evidence type="ECO:0000259" key="1">
    <source>
        <dbReference type="Pfam" id="PF03372"/>
    </source>
</evidence>
<keyword evidence="2" id="KW-0378">Hydrolase</keyword>
<accession>A0ABS0GV01</accession>
<evidence type="ECO:0000313" key="3">
    <source>
        <dbReference type="Proteomes" id="UP000638560"/>
    </source>
</evidence>
<gene>
    <name evidence="2" type="ORF">I0C86_13730</name>
</gene>
<dbReference type="PANTHER" id="PTHR42834:SF1">
    <property type="entry name" value="ENDONUCLEASE_EXONUCLEASE_PHOSPHATASE FAMILY PROTEIN (AFU_ORTHOLOGUE AFUA_3G09210)"/>
    <property type="match status" value="1"/>
</dbReference>
<dbReference type="GO" id="GO:0004519">
    <property type="term" value="F:endonuclease activity"/>
    <property type="evidence" value="ECO:0007669"/>
    <property type="project" value="UniProtKB-KW"/>
</dbReference>
<dbReference type="InterPro" id="IPR036691">
    <property type="entry name" value="Endo/exonu/phosph_ase_sf"/>
</dbReference>
<keyword evidence="3" id="KW-1185">Reference proteome</keyword>
<keyword evidence="2" id="KW-0540">Nuclease</keyword>
<sequence>MLVMTWNVENLFRPGDEFGPDTVATYQAKIEALASTINAADPALVGLQEVGDPDALQDLIAALDGDWHTVTSGHFDLRHPIRVVVISRLPLEVAADVSAFPGDLAPVHVGDTGVPITAMGRGALAVQVNAGGDGDGLLFVTCHLKSKLLSYPAPAGRSRFQPRDEAERARTAAYALNRRAAEAVTVRGLVDDLLDGRGTQRRLVLCGDLNDEVQAATTQILLGPPGSEFGTAGADRPDKGDNYRLWNIAPLIAEPQRFSRVYQGRRELIDHIMVSHALHARITAAGTIAPAGLTSIGDDPEVRRQAGDSDHAPAFAELDI</sequence>
<dbReference type="PANTHER" id="PTHR42834">
    <property type="entry name" value="ENDONUCLEASE/EXONUCLEASE/PHOSPHATASE FAMILY PROTEIN (AFU_ORTHOLOGUE AFUA_3G09210)"/>
    <property type="match status" value="1"/>
</dbReference>
<protein>
    <submittedName>
        <fullName evidence="2">Endonuclease/exonuclease/phosphatase family protein</fullName>
    </submittedName>
</protein>
<name>A0ABS0GV01_9ACTN</name>
<reference evidence="2 3" key="1">
    <citation type="submission" date="2020-11" db="EMBL/GenBank/DDBJ databases">
        <title>A novel isolate from a Black sea contaminated sediment with potential to produce alkanes: Plantactinospora alkalitolerans sp. nov.</title>
        <authorList>
            <person name="Carro L."/>
            <person name="Veyisoglu A."/>
            <person name="Guven K."/>
            <person name="Schumann P."/>
            <person name="Klenk H.-P."/>
            <person name="Sahin N."/>
        </authorList>
    </citation>
    <scope>NUCLEOTIDE SEQUENCE [LARGE SCALE GENOMIC DNA]</scope>
    <source>
        <strain evidence="2 3">S1510</strain>
    </source>
</reference>
<proteinExistence type="predicted"/>
<comment type="caution">
    <text evidence="2">The sequence shown here is derived from an EMBL/GenBank/DDBJ whole genome shotgun (WGS) entry which is preliminary data.</text>
</comment>
<keyword evidence="2" id="KW-0255">Endonuclease</keyword>
<dbReference type="Gene3D" id="3.60.10.10">
    <property type="entry name" value="Endonuclease/exonuclease/phosphatase"/>
    <property type="match status" value="1"/>
</dbReference>
<evidence type="ECO:0000313" key="2">
    <source>
        <dbReference type="EMBL" id="MBF9130011.1"/>
    </source>
</evidence>
<dbReference type="Pfam" id="PF03372">
    <property type="entry name" value="Exo_endo_phos"/>
    <property type="match status" value="1"/>
</dbReference>